<reference evidence="1 2" key="1">
    <citation type="journal article" date="2014" name="Agronomy (Basel)">
        <title>A Draft Genome Sequence for Ensete ventricosum, the Drought-Tolerant Tree Against Hunger.</title>
        <authorList>
            <person name="Harrison J."/>
            <person name="Moore K.A."/>
            <person name="Paszkiewicz K."/>
            <person name="Jones T."/>
            <person name="Grant M."/>
            <person name="Ambacheew D."/>
            <person name="Muzemil S."/>
            <person name="Studholme D.J."/>
        </authorList>
    </citation>
    <scope>NUCLEOTIDE SEQUENCE [LARGE SCALE GENOMIC DNA]</scope>
</reference>
<protein>
    <submittedName>
        <fullName evidence="1">Uncharacterized protein</fullName>
    </submittedName>
</protein>
<sequence length="90" mass="10398">MELQLDDGPRSSLSIGSGFRRCSGISRKFARRFIERIGKRAGNTPGDRRKRTKRLVARMSEAVRLVGGDRISLYFHIRIERMKEVKRPPL</sequence>
<evidence type="ECO:0000313" key="2">
    <source>
        <dbReference type="Proteomes" id="UP000287651"/>
    </source>
</evidence>
<proteinExistence type="predicted"/>
<accession>A0A426WZS3</accession>
<name>A0A426WZS3_ENSVE</name>
<evidence type="ECO:0000313" key="1">
    <source>
        <dbReference type="EMBL" id="RRT32716.1"/>
    </source>
</evidence>
<dbReference type="EMBL" id="AMZH03030882">
    <property type="protein sequence ID" value="RRT32716.1"/>
    <property type="molecule type" value="Genomic_DNA"/>
</dbReference>
<comment type="caution">
    <text evidence="1">The sequence shown here is derived from an EMBL/GenBank/DDBJ whole genome shotgun (WGS) entry which is preliminary data.</text>
</comment>
<dbReference type="Proteomes" id="UP000287651">
    <property type="component" value="Unassembled WGS sequence"/>
</dbReference>
<organism evidence="1 2">
    <name type="scientific">Ensete ventricosum</name>
    <name type="common">Abyssinian banana</name>
    <name type="synonym">Musa ensete</name>
    <dbReference type="NCBI Taxonomy" id="4639"/>
    <lineage>
        <taxon>Eukaryota</taxon>
        <taxon>Viridiplantae</taxon>
        <taxon>Streptophyta</taxon>
        <taxon>Embryophyta</taxon>
        <taxon>Tracheophyta</taxon>
        <taxon>Spermatophyta</taxon>
        <taxon>Magnoliopsida</taxon>
        <taxon>Liliopsida</taxon>
        <taxon>Zingiberales</taxon>
        <taxon>Musaceae</taxon>
        <taxon>Ensete</taxon>
    </lineage>
</organism>
<dbReference type="AlphaFoldDB" id="A0A426WZS3"/>
<gene>
    <name evidence="1" type="ORF">B296_00051762</name>
</gene>